<keyword evidence="1" id="KW-0732">Signal</keyword>
<dbReference type="KEGG" id="acog:HWD57_11000"/>
<dbReference type="Pfam" id="PF23140">
    <property type="entry name" value="Gp80"/>
    <property type="match status" value="1"/>
</dbReference>
<sequence>MTSPSFLRLGLLLLWSLTLAAICAIPAAFAGALNDYAENKVVDALLRAQSIGAPATWYIGVTTDTCSDSSAGTEPSGGSYARVAVTAGLSQWSGTQSAGSTTASSGTGGTVSNNAAITFPTSSAAWGNLQAVRWYDASSAGNSWICLNLGTAFNVSGAGVTVSFPAGQLQFQIDN</sequence>
<dbReference type="Proteomes" id="UP000509684">
    <property type="component" value="Chromosome"/>
</dbReference>
<dbReference type="AlphaFoldDB" id="A0A7D5NDF6"/>
<feature type="chain" id="PRO_5028079415" evidence="1">
    <location>
        <begin position="31"/>
        <end position="175"/>
    </location>
</feature>
<protein>
    <submittedName>
        <fullName evidence="2">Uncharacterized protein</fullName>
    </submittedName>
</protein>
<proteinExistence type="predicted"/>
<reference evidence="2 3" key="1">
    <citation type="journal article" date="2019" name="Microbiome">
        <title>Annotated bacterial chromosomes from frame-shift-corrected long-read metagenomic data.</title>
        <authorList>
            <person name="Arumugam K."/>
            <person name="Bagci C."/>
            <person name="Bessarab I."/>
            <person name="Beier S."/>
            <person name="Buchfink B."/>
            <person name="Gorska A."/>
            <person name="Qiu G."/>
            <person name="Huson D.H."/>
            <person name="Williams R.B.H."/>
        </authorList>
    </citation>
    <scope>NUCLEOTIDE SEQUENCE [LARGE SCALE GENOMIC DNA]</scope>
    <source>
        <strain evidence="2">SSA1</strain>
    </source>
</reference>
<dbReference type="EMBL" id="CP058708">
    <property type="protein sequence ID" value="QLH50249.1"/>
    <property type="molecule type" value="Genomic_DNA"/>
</dbReference>
<evidence type="ECO:0000256" key="1">
    <source>
        <dbReference type="SAM" id="SignalP"/>
    </source>
</evidence>
<name>A0A7D5NDF6_9PROT</name>
<evidence type="ECO:0000313" key="3">
    <source>
        <dbReference type="Proteomes" id="UP000509684"/>
    </source>
</evidence>
<feature type="signal peptide" evidence="1">
    <location>
        <begin position="1"/>
        <end position="30"/>
    </location>
</feature>
<accession>A0A7D5NDF6</accession>
<gene>
    <name evidence="2" type="ORF">HWD57_11000</name>
</gene>
<evidence type="ECO:0000313" key="2">
    <source>
        <dbReference type="EMBL" id="QLH50249.1"/>
    </source>
</evidence>
<dbReference type="InterPro" id="IPR056908">
    <property type="entry name" value="Gp80-like"/>
</dbReference>
<organism evidence="2 3">
    <name type="scientific">Candidatus Accumulibacter cognatus</name>
    <dbReference type="NCBI Taxonomy" id="2954383"/>
    <lineage>
        <taxon>Bacteria</taxon>
        <taxon>Pseudomonadati</taxon>
        <taxon>Pseudomonadota</taxon>
        <taxon>Betaproteobacteria</taxon>
        <taxon>Candidatus Accumulibacter</taxon>
    </lineage>
</organism>